<dbReference type="AlphaFoldDB" id="A0A8H5K0U3"/>
<reference evidence="1 2" key="1">
    <citation type="submission" date="2020-05" db="EMBL/GenBank/DDBJ databases">
        <title>Identification and distribution of gene clusters putatively required for synthesis of sphingolipid metabolism inhibitors in phylogenetically diverse species of the filamentous fungus Fusarium.</title>
        <authorList>
            <person name="Kim H.-S."/>
            <person name="Busman M."/>
            <person name="Brown D.W."/>
            <person name="Divon H."/>
            <person name="Uhlig S."/>
            <person name="Proctor R.H."/>
        </authorList>
    </citation>
    <scope>NUCLEOTIDE SEQUENCE [LARGE SCALE GENOMIC DNA]</scope>
    <source>
        <strain evidence="1 2">NRRL 25196</strain>
    </source>
</reference>
<evidence type="ECO:0008006" key="3">
    <source>
        <dbReference type="Google" id="ProtNLM"/>
    </source>
</evidence>
<name>A0A8H5K0U3_9HYPO</name>
<sequence length="296" mass="33229">MASSSTISTPQSSNDLPRLPAEIWAQIFDDLESLENFQSLISASSTALGYFQVDKNRILRPFVDEINDHIDTDIIPILLSSFRVTKLLFKTPRLALPQIGDELSAFLNPLFRPDTPNPFQQWDQNLSAIIKLTKSFPKIASMLWYYTGIRENLRRRMSSFTLASYAEAPRSEVKKFLVTFIYQTILLDLSTYRDGTLFNPRTSILDLVAWEAANPNLEDVTPSLWQLSSDQAGALVINDRGLVHVAVEIAQGLHRQGEDAEGGYTQLMPIRFVGQGARGRFGELGSVKVCWGETLN</sequence>
<dbReference type="Proteomes" id="UP000574317">
    <property type="component" value="Unassembled WGS sequence"/>
</dbReference>
<proteinExistence type="predicted"/>
<evidence type="ECO:0000313" key="1">
    <source>
        <dbReference type="EMBL" id="KAF5565619.1"/>
    </source>
</evidence>
<comment type="caution">
    <text evidence="1">The sequence shown here is derived from an EMBL/GenBank/DDBJ whole genome shotgun (WGS) entry which is preliminary data.</text>
</comment>
<accession>A0A8H5K0U3</accession>
<keyword evidence="2" id="KW-1185">Reference proteome</keyword>
<organism evidence="1 2">
    <name type="scientific">Fusarium napiforme</name>
    <dbReference type="NCBI Taxonomy" id="42672"/>
    <lineage>
        <taxon>Eukaryota</taxon>
        <taxon>Fungi</taxon>
        <taxon>Dikarya</taxon>
        <taxon>Ascomycota</taxon>
        <taxon>Pezizomycotina</taxon>
        <taxon>Sordariomycetes</taxon>
        <taxon>Hypocreomycetidae</taxon>
        <taxon>Hypocreales</taxon>
        <taxon>Nectriaceae</taxon>
        <taxon>Fusarium</taxon>
        <taxon>Fusarium fujikuroi species complex</taxon>
    </lineage>
</organism>
<protein>
    <recommendedName>
        <fullName evidence="3">F-box domain-containing protein</fullName>
    </recommendedName>
</protein>
<evidence type="ECO:0000313" key="2">
    <source>
        <dbReference type="Proteomes" id="UP000574317"/>
    </source>
</evidence>
<gene>
    <name evidence="1" type="ORF">FNAPI_1547</name>
</gene>
<dbReference type="EMBL" id="JAAOAO010000054">
    <property type="protein sequence ID" value="KAF5565619.1"/>
    <property type="molecule type" value="Genomic_DNA"/>
</dbReference>